<keyword evidence="5 7" id="KW-1133">Transmembrane helix</keyword>
<feature type="transmembrane region" description="Helical" evidence="7">
    <location>
        <begin position="118"/>
        <end position="139"/>
    </location>
</feature>
<feature type="transmembrane region" description="Helical" evidence="7">
    <location>
        <begin position="7"/>
        <end position="28"/>
    </location>
</feature>
<keyword evidence="4 7" id="KW-0812">Transmembrane</keyword>
<accession>U5VWB3</accession>
<feature type="transmembrane region" description="Helical" evidence="7">
    <location>
        <begin position="292"/>
        <end position="315"/>
    </location>
</feature>
<feature type="transmembrane region" description="Helical" evidence="7">
    <location>
        <begin position="151"/>
        <end position="173"/>
    </location>
</feature>
<dbReference type="Pfam" id="PF03773">
    <property type="entry name" value="ArsP_1"/>
    <property type="match status" value="1"/>
</dbReference>
<dbReference type="EMBL" id="CP006272">
    <property type="protein sequence ID" value="AGZ41139.1"/>
    <property type="molecule type" value="Genomic_DNA"/>
</dbReference>
<feature type="transmembrane region" description="Helical" evidence="7">
    <location>
        <begin position="267"/>
        <end position="286"/>
    </location>
</feature>
<comment type="similarity">
    <text evidence="2">Belongs to the UPF0718 family.</text>
</comment>
<organism evidence="8 9">
    <name type="scientific">Actinoplanes friuliensis DSM 7358</name>
    <dbReference type="NCBI Taxonomy" id="1246995"/>
    <lineage>
        <taxon>Bacteria</taxon>
        <taxon>Bacillati</taxon>
        <taxon>Actinomycetota</taxon>
        <taxon>Actinomycetes</taxon>
        <taxon>Micromonosporales</taxon>
        <taxon>Micromonosporaceae</taxon>
        <taxon>Actinoplanes</taxon>
    </lineage>
</organism>
<name>U5VWB3_9ACTN</name>
<dbReference type="Proteomes" id="UP000017746">
    <property type="component" value="Chromosome"/>
</dbReference>
<dbReference type="AlphaFoldDB" id="U5VWB3"/>
<dbReference type="HOGENOM" id="CLU_063039_0_0_11"/>
<keyword evidence="3" id="KW-1003">Cell membrane</keyword>
<evidence type="ECO:0000256" key="6">
    <source>
        <dbReference type="ARBA" id="ARBA00023136"/>
    </source>
</evidence>
<evidence type="ECO:0000256" key="5">
    <source>
        <dbReference type="ARBA" id="ARBA00022989"/>
    </source>
</evidence>
<keyword evidence="9" id="KW-1185">Reference proteome</keyword>
<dbReference type="PANTHER" id="PTHR43299">
    <property type="entry name" value="UPF0718 PROTEIN YRAQ"/>
    <property type="match status" value="1"/>
</dbReference>
<evidence type="ECO:0000313" key="8">
    <source>
        <dbReference type="EMBL" id="AGZ41139.1"/>
    </source>
</evidence>
<evidence type="ECO:0000313" key="9">
    <source>
        <dbReference type="Proteomes" id="UP000017746"/>
    </source>
</evidence>
<evidence type="ECO:0000256" key="1">
    <source>
        <dbReference type="ARBA" id="ARBA00004651"/>
    </source>
</evidence>
<dbReference type="STRING" id="1246995.AFR_14285"/>
<proteinExistence type="inferred from homology"/>
<evidence type="ECO:0000256" key="3">
    <source>
        <dbReference type="ARBA" id="ARBA00022475"/>
    </source>
</evidence>
<feature type="transmembrane region" description="Helical" evidence="7">
    <location>
        <begin position="233"/>
        <end position="255"/>
    </location>
</feature>
<protein>
    <submittedName>
        <fullName evidence="8">Putative permease</fullName>
    </submittedName>
</protein>
<gene>
    <name evidence="8" type="ORF">AFR_14285</name>
</gene>
<dbReference type="eggNOG" id="COG0701">
    <property type="taxonomic scope" value="Bacteria"/>
</dbReference>
<dbReference type="PATRIC" id="fig|1246995.3.peg.2899"/>
<evidence type="ECO:0000256" key="4">
    <source>
        <dbReference type="ARBA" id="ARBA00022692"/>
    </source>
</evidence>
<dbReference type="KEGG" id="afs:AFR_14285"/>
<sequence>MEVVGRPARLVMGVVAASVLTVTLLAWAKWMPYAAKVPGLAASHGWAGADVLRAGGVQPGDAPSWSAATSFTWAYGKAVWRALLAALLISAALQTLIPKTWLVRVLNRPGRLRSAMAGGLAGTPSMMCACCTAPVAVGLKRRGVSTAAVVAYWLGNPLLNPAVLVFLLLVAPWQRTATRLVVGVLVVVGGAALVSWLADGRAPAAAAASTASAASAAEDADDPPPSVRRYLSVLLRSSVILLPEYLVVVMLIGAFRGWLFPLGEGSGLLVVLVAALVGTALVIPTAGEIPIAQGLALAGLSLGGVGALLVTLPAVSLPGMIMVGKAFGWRVTVATAAVAAAGGIAAAGLLPLLSA</sequence>
<comment type="subcellular location">
    <subcellularLocation>
        <location evidence="1">Cell membrane</location>
        <topology evidence="1">Multi-pass membrane protein</topology>
    </subcellularLocation>
</comment>
<keyword evidence="6 7" id="KW-0472">Membrane</keyword>
<evidence type="ECO:0000256" key="2">
    <source>
        <dbReference type="ARBA" id="ARBA00006386"/>
    </source>
</evidence>
<dbReference type="GO" id="GO:0005886">
    <property type="term" value="C:plasma membrane"/>
    <property type="evidence" value="ECO:0007669"/>
    <property type="project" value="UniProtKB-SubCell"/>
</dbReference>
<dbReference type="InterPro" id="IPR005524">
    <property type="entry name" value="DUF318"/>
</dbReference>
<evidence type="ECO:0000256" key="7">
    <source>
        <dbReference type="SAM" id="Phobius"/>
    </source>
</evidence>
<dbReference type="PANTHER" id="PTHR43299:SF1">
    <property type="entry name" value="UPF0718 PROTEIN YRAQ"/>
    <property type="match status" value="1"/>
</dbReference>
<feature type="transmembrane region" description="Helical" evidence="7">
    <location>
        <begin position="78"/>
        <end position="97"/>
    </location>
</feature>
<reference evidence="8 9" key="1">
    <citation type="journal article" date="2014" name="J. Biotechnol.">
        <title>Complete genome sequence of the actinobacterium Actinoplanes friuliensis HAG 010964, producer of the lipopeptide antibiotic friulimycin.</title>
        <authorList>
            <person name="Ruckert C."/>
            <person name="Szczepanowski R."/>
            <person name="Albersmeier A."/>
            <person name="Goesmann A."/>
            <person name="Fischer N."/>
            <person name="Steinkamper A."/>
            <person name="Puhler A."/>
            <person name="Biener R."/>
            <person name="Schwartz D."/>
            <person name="Kalinowski J."/>
        </authorList>
    </citation>
    <scope>NUCLEOTIDE SEQUENCE [LARGE SCALE GENOMIC DNA]</scope>
    <source>
        <strain evidence="8 9">DSM 7358</strain>
    </source>
</reference>
<feature type="transmembrane region" description="Helical" evidence="7">
    <location>
        <begin position="327"/>
        <end position="353"/>
    </location>
</feature>
<feature type="transmembrane region" description="Helical" evidence="7">
    <location>
        <begin position="180"/>
        <end position="198"/>
    </location>
</feature>